<dbReference type="AlphaFoldDB" id="B6HFT3"/>
<dbReference type="EMBL" id="AM920435">
    <property type="protein sequence ID" value="CAP86367.1"/>
    <property type="molecule type" value="Genomic_DNA"/>
</dbReference>
<evidence type="ECO:0000313" key="3">
    <source>
        <dbReference type="Proteomes" id="UP000000724"/>
    </source>
</evidence>
<feature type="compositionally biased region" description="Basic residues" evidence="1">
    <location>
        <begin position="65"/>
        <end position="77"/>
    </location>
</feature>
<dbReference type="Proteomes" id="UP000000724">
    <property type="component" value="Contig Pc00c20"/>
</dbReference>
<evidence type="ECO:0000313" key="2">
    <source>
        <dbReference type="EMBL" id="CAP86367.1"/>
    </source>
</evidence>
<evidence type="ECO:0000256" key="1">
    <source>
        <dbReference type="SAM" id="MobiDB-lite"/>
    </source>
</evidence>
<reference evidence="2 3" key="1">
    <citation type="journal article" date="2008" name="Nat. Biotechnol.">
        <title>Genome sequencing and analysis of the filamentous fungus Penicillium chrysogenum.</title>
        <authorList>
            <person name="van den Berg M.A."/>
            <person name="Albang R."/>
            <person name="Albermann K."/>
            <person name="Badger J.H."/>
            <person name="Daran J.-M."/>
            <person name="Driessen A.J.M."/>
            <person name="Garcia-Estrada C."/>
            <person name="Fedorova N.D."/>
            <person name="Harris D.M."/>
            <person name="Heijne W.H.M."/>
            <person name="Joardar V.S."/>
            <person name="Kiel J.A.K.W."/>
            <person name="Kovalchuk A."/>
            <person name="Martin J.F."/>
            <person name="Nierman W.C."/>
            <person name="Nijland J.G."/>
            <person name="Pronk J.T."/>
            <person name="Roubos J.A."/>
            <person name="van der Klei I.J."/>
            <person name="van Peij N.N.M.E."/>
            <person name="Veenhuis M."/>
            <person name="von Doehren H."/>
            <person name="Wagner C."/>
            <person name="Wortman J.R."/>
            <person name="Bovenberg R.A.L."/>
        </authorList>
    </citation>
    <scope>NUCLEOTIDE SEQUENCE [LARGE SCALE GENOMIC DNA]</scope>
    <source>
        <strain evidence="3">ATCC 28089 / DSM 1075 / NRRL 1951 / Wisconsin 54-1255</strain>
    </source>
</reference>
<proteinExistence type="predicted"/>
<sequence length="123" mass="14061">MQLNILEIFYLVRFKNGLSRQSGSEYSVSVQPSFVPNHDERKSELGNNPDLGMCPSPGRTLELAKKKKKEKRKRRINTQRQKQIEIPKVWSICDGTHLFSIPSITRQTNRVPGRVIGPCVTAR</sequence>
<feature type="region of interest" description="Disordered" evidence="1">
    <location>
        <begin position="29"/>
        <end position="80"/>
    </location>
</feature>
<protein>
    <submittedName>
        <fullName evidence="2">Uncharacterized protein</fullName>
    </submittedName>
</protein>
<gene>
    <name evidence="2" type="ORF">Pc20g10380</name>
    <name evidence="2" type="ORF">PCH_Pc20g10380</name>
</gene>
<accession>B6HFT3</accession>
<dbReference type="VEuPathDB" id="FungiDB:PCH_Pc20g10380"/>
<keyword evidence="3" id="KW-1185">Reference proteome</keyword>
<name>B6HFT3_PENRW</name>
<organism evidence="2 3">
    <name type="scientific">Penicillium rubens (strain ATCC 28089 / DSM 1075 / NRRL 1951 / Wisconsin 54-1255)</name>
    <name type="common">Penicillium chrysogenum</name>
    <dbReference type="NCBI Taxonomy" id="500485"/>
    <lineage>
        <taxon>Eukaryota</taxon>
        <taxon>Fungi</taxon>
        <taxon>Dikarya</taxon>
        <taxon>Ascomycota</taxon>
        <taxon>Pezizomycotina</taxon>
        <taxon>Eurotiomycetes</taxon>
        <taxon>Eurotiomycetidae</taxon>
        <taxon>Eurotiales</taxon>
        <taxon>Aspergillaceae</taxon>
        <taxon>Penicillium</taxon>
        <taxon>Penicillium chrysogenum species complex</taxon>
    </lineage>
</organism>
<dbReference type="HOGENOM" id="CLU_2016015_0_0_1"/>